<evidence type="ECO:0000313" key="3">
    <source>
        <dbReference type="Proteomes" id="UP000424490"/>
    </source>
</evidence>
<dbReference type="AlphaFoldDB" id="A0A857A7N1"/>
<organism evidence="2 3">
    <name type="scientific">Schaalia odontolytica</name>
    <dbReference type="NCBI Taxonomy" id="1660"/>
    <lineage>
        <taxon>Bacteria</taxon>
        <taxon>Bacillati</taxon>
        <taxon>Actinomycetota</taxon>
        <taxon>Actinomycetes</taxon>
        <taxon>Actinomycetales</taxon>
        <taxon>Actinomycetaceae</taxon>
        <taxon>Schaalia</taxon>
    </lineage>
</organism>
<reference evidence="2 3" key="1">
    <citation type="submission" date="2019-11" db="EMBL/GenBank/DDBJ databases">
        <title>FDA dAtabase for Regulatory Grade micrObial Sequences (FDA-ARGOS): Supporting development and validation of Infectious Disease Dx tests.</title>
        <authorList>
            <person name="Stonesifer R."/>
            <person name="Tallon L."/>
            <person name="Sadzewicz L."/>
            <person name="Vavikolanu K."/>
            <person name="Mehta A."/>
            <person name="Aluvathingal J."/>
            <person name="Nadendla S."/>
            <person name="Myers T."/>
            <person name="Yan Y."/>
            <person name="Sichtig H."/>
        </authorList>
    </citation>
    <scope>NUCLEOTIDE SEQUENCE [LARGE SCALE GENOMIC DNA]</scope>
    <source>
        <strain evidence="2 3">FDAARGOS_732</strain>
    </source>
</reference>
<dbReference type="RefSeq" id="WP_155844100.1">
    <property type="nucleotide sequence ID" value="NZ_CP046315.1"/>
</dbReference>
<dbReference type="Pfam" id="PF10006">
    <property type="entry name" value="DUF2249"/>
    <property type="match status" value="1"/>
</dbReference>
<protein>
    <submittedName>
        <fullName evidence="2">DUF2249 domain-containing protein</fullName>
    </submittedName>
</protein>
<proteinExistence type="predicted"/>
<evidence type="ECO:0000313" key="2">
    <source>
        <dbReference type="EMBL" id="QGS10208.1"/>
    </source>
</evidence>
<sequence length="212" mass="21567">MTDRQMFKLVDANTVPSEGGGCGCGCGGEGKKARAEQAPEQAPAEHAGCGCGGHEAAEQAPAEHAGCGCGGHDAPAEAAEAPAEQGGCGCGGHDAPAERPHEMAAEPIESTAGGCGCGDGAPSAGNVHAGGAGVIHRPGADELVIHSIPRVVRHAVLFAAVDNLPVGENIQICAPHQPEPLFAHLQDSEQHYRVETLEVGPVDWRYRITRLA</sequence>
<accession>A0A857A7N1</accession>
<gene>
    <name evidence="2" type="ORF">FOC40_01485</name>
</gene>
<dbReference type="InterPro" id="IPR018720">
    <property type="entry name" value="DUF2249"/>
</dbReference>
<dbReference type="Proteomes" id="UP000424490">
    <property type="component" value="Chromosome"/>
</dbReference>
<dbReference type="EMBL" id="CP046315">
    <property type="protein sequence ID" value="QGS10208.1"/>
    <property type="molecule type" value="Genomic_DNA"/>
</dbReference>
<name>A0A857A7N1_9ACTO</name>
<feature type="domain" description="DUF2249" evidence="1">
    <location>
        <begin position="148"/>
        <end position="210"/>
    </location>
</feature>
<evidence type="ECO:0000259" key="1">
    <source>
        <dbReference type="Pfam" id="PF10006"/>
    </source>
</evidence>